<dbReference type="Proteomes" id="UP000523682">
    <property type="component" value="Unassembled WGS sequence"/>
</dbReference>
<evidence type="ECO:0000313" key="1">
    <source>
        <dbReference type="EMBL" id="MBA5245106.1"/>
    </source>
</evidence>
<sequence>MFKTFVERCLEGTAQPGDIDDWVTAWHESAPGSEDLTLDEYLGFTPEEGAIWARYGSRLGEILENRRQNRQPA</sequence>
<dbReference type="RefSeq" id="WP_181889772.1">
    <property type="nucleotide sequence ID" value="NZ_CP170998.1"/>
</dbReference>
<protein>
    <submittedName>
        <fullName evidence="1">Uncharacterized protein</fullName>
    </submittedName>
</protein>
<reference evidence="1 2" key="1">
    <citation type="submission" date="2020-07" db="EMBL/GenBank/DDBJ databases">
        <title>Draft genome and description of Corynebacterium haemomassiliense strain Marseile-Q3615 sp. nov.</title>
        <authorList>
            <person name="Boxberger M."/>
            <person name="La Scola B."/>
        </authorList>
    </citation>
    <scope>NUCLEOTIDE SEQUENCE [LARGE SCALE GENOMIC DNA]</scope>
    <source>
        <strain evidence="1 2">Marseille-Q3615</strain>
    </source>
</reference>
<comment type="caution">
    <text evidence="1">The sequence shown here is derived from an EMBL/GenBank/DDBJ whole genome shotgun (WGS) entry which is preliminary data.</text>
</comment>
<accession>A0A7W2I4G2</accession>
<proteinExistence type="predicted"/>
<dbReference type="AlphaFoldDB" id="A0A7W2I4G2"/>
<name>A0A7W2I4G2_9CORY</name>
<keyword evidence="2" id="KW-1185">Reference proteome</keyword>
<gene>
    <name evidence="1" type="ORF">H0193_09890</name>
</gene>
<evidence type="ECO:0000313" key="2">
    <source>
        <dbReference type="Proteomes" id="UP000523682"/>
    </source>
</evidence>
<dbReference type="EMBL" id="JACDTZ010000002">
    <property type="protein sequence ID" value="MBA5245106.1"/>
    <property type="molecule type" value="Genomic_DNA"/>
</dbReference>
<organism evidence="1 2">
    <name type="scientific">Corynebacterium haemomassiliense</name>
    <dbReference type="NCBI Taxonomy" id="2754726"/>
    <lineage>
        <taxon>Bacteria</taxon>
        <taxon>Bacillati</taxon>
        <taxon>Actinomycetota</taxon>
        <taxon>Actinomycetes</taxon>
        <taxon>Mycobacteriales</taxon>
        <taxon>Corynebacteriaceae</taxon>
        <taxon>Corynebacterium</taxon>
    </lineage>
</organism>